<reference evidence="2 3" key="1">
    <citation type="submission" date="2017-06" db="EMBL/GenBank/DDBJ databases">
        <authorList>
            <person name="Kim H.J."/>
            <person name="Triplett B.A."/>
        </authorList>
    </citation>
    <scope>NUCLEOTIDE SEQUENCE [LARGE SCALE GENOMIC DNA]</scope>
    <source>
        <strain evidence="2 3">DSM 44715</strain>
    </source>
</reference>
<accession>A0A239NU26</accession>
<evidence type="ECO:0000313" key="3">
    <source>
        <dbReference type="Proteomes" id="UP000198318"/>
    </source>
</evidence>
<protein>
    <submittedName>
        <fullName evidence="2">Uncharacterized protein</fullName>
    </submittedName>
</protein>
<name>A0A239NU26_9ACTN</name>
<evidence type="ECO:0000313" key="2">
    <source>
        <dbReference type="EMBL" id="SNT57938.1"/>
    </source>
</evidence>
<organism evidence="2 3">
    <name type="scientific">Actinomadura meyerae</name>
    <dbReference type="NCBI Taxonomy" id="240840"/>
    <lineage>
        <taxon>Bacteria</taxon>
        <taxon>Bacillati</taxon>
        <taxon>Actinomycetota</taxon>
        <taxon>Actinomycetes</taxon>
        <taxon>Streptosporangiales</taxon>
        <taxon>Thermomonosporaceae</taxon>
        <taxon>Actinomadura</taxon>
    </lineage>
</organism>
<dbReference type="Proteomes" id="UP000198318">
    <property type="component" value="Unassembled WGS sequence"/>
</dbReference>
<feature type="region of interest" description="Disordered" evidence="1">
    <location>
        <begin position="1"/>
        <end position="53"/>
    </location>
</feature>
<dbReference type="EMBL" id="FZOR01000048">
    <property type="protein sequence ID" value="SNT57938.1"/>
    <property type="molecule type" value="Genomic_DNA"/>
</dbReference>
<sequence length="53" mass="5582">MARAQEPETIIGPRSEARSAAPAEALHPANPPNPPNPLILLNRAFPPHPAEGV</sequence>
<proteinExistence type="predicted"/>
<keyword evidence="3" id="KW-1185">Reference proteome</keyword>
<evidence type="ECO:0000256" key="1">
    <source>
        <dbReference type="SAM" id="MobiDB-lite"/>
    </source>
</evidence>
<gene>
    <name evidence="2" type="ORF">SAMN05443665_104832</name>
</gene>
<feature type="compositionally biased region" description="Low complexity" evidence="1">
    <location>
        <begin position="18"/>
        <end position="28"/>
    </location>
</feature>
<dbReference type="AlphaFoldDB" id="A0A239NU26"/>